<keyword evidence="2" id="KW-1185">Reference proteome</keyword>
<name>A0A1H3XP64_9SPHI</name>
<reference evidence="1 2" key="1">
    <citation type="submission" date="2016-10" db="EMBL/GenBank/DDBJ databases">
        <authorList>
            <person name="de Groot N.N."/>
        </authorList>
    </citation>
    <scope>NUCLEOTIDE SEQUENCE [LARGE SCALE GENOMIC DNA]</scope>
    <source>
        <strain evidence="1 2">DSM 19033</strain>
    </source>
</reference>
<organism evidence="1 2">
    <name type="scientific">Pedobacter hartonius</name>
    <dbReference type="NCBI Taxonomy" id="425514"/>
    <lineage>
        <taxon>Bacteria</taxon>
        <taxon>Pseudomonadati</taxon>
        <taxon>Bacteroidota</taxon>
        <taxon>Sphingobacteriia</taxon>
        <taxon>Sphingobacteriales</taxon>
        <taxon>Sphingobacteriaceae</taxon>
        <taxon>Pedobacter</taxon>
    </lineage>
</organism>
<protein>
    <submittedName>
        <fullName evidence="1">Uncharacterized protein</fullName>
    </submittedName>
</protein>
<evidence type="ECO:0000313" key="1">
    <source>
        <dbReference type="EMBL" id="SEA00701.1"/>
    </source>
</evidence>
<dbReference type="EMBL" id="FNRA01000001">
    <property type="protein sequence ID" value="SEA00701.1"/>
    <property type="molecule type" value="Genomic_DNA"/>
</dbReference>
<accession>A0A1H3XP64</accession>
<evidence type="ECO:0000313" key="2">
    <source>
        <dbReference type="Proteomes" id="UP000198850"/>
    </source>
</evidence>
<sequence>MRNKKINIFLVILVLFLVGWMLKGTFFQPGAGDLKAGFKQVAEYRNENNTGPIQYVFSVSLRDTLWSEMETYGNYKPHHKGGTTKVYYFMEGSPAPAELSPGNVNFDPSFNASCVAMYEKSAIGNVIITKHPFK</sequence>
<dbReference type="AlphaFoldDB" id="A0A1H3XP64"/>
<gene>
    <name evidence="1" type="ORF">SAMN05443550_101670</name>
</gene>
<dbReference type="Proteomes" id="UP000198850">
    <property type="component" value="Unassembled WGS sequence"/>
</dbReference>
<dbReference type="OrthoDB" id="709006at2"/>
<proteinExistence type="predicted"/>
<dbReference type="RefSeq" id="WP_090555087.1">
    <property type="nucleotide sequence ID" value="NZ_FNRA01000001.1"/>
</dbReference>
<dbReference type="STRING" id="425514.SAMN05443550_101670"/>